<reference evidence="1" key="1">
    <citation type="submission" date="2024-06" db="EMBL/GenBank/DDBJ databases">
        <title>This phage originates from the Bacteriophage catalogue of the Bacteriophage Competence Centre, Department of Microbiology und Biotechnology, Max Rubner-Institut, Kiel, Germany.</title>
        <authorList>
            <person name="Sprotte S."/>
            <person name="Brinks E."/>
            <person name="Hille F."/>
        </authorList>
    </citation>
    <scope>NUCLEOTIDE SEQUENCE</scope>
</reference>
<proteinExistence type="predicted"/>
<evidence type="ECO:0000313" key="1">
    <source>
        <dbReference type="EMBL" id="XDJ00402.1"/>
    </source>
</evidence>
<accession>A0AB39C0V4</accession>
<name>A0AB39C0V4_9CAUD</name>
<organism evidence="1">
    <name type="scientific">Salmonella phage PMBT19</name>
    <dbReference type="NCBI Taxonomy" id="3229743"/>
    <lineage>
        <taxon>Viruses</taxon>
        <taxon>Duplodnaviria</taxon>
        <taxon>Heunggongvirae</taxon>
        <taxon>Uroviricota</taxon>
        <taxon>Caudoviricetes</taxon>
    </lineage>
</organism>
<sequence length="56" mass="6335">MIYAACVVRPFLLSSFLIYAACVIGAYVRAFPVWRPVCVRNDIRGVRWCAAAYGYD</sequence>
<protein>
    <submittedName>
        <fullName evidence="1">Uncharacterized protein</fullName>
    </submittedName>
</protein>
<dbReference type="EMBL" id="PP926506">
    <property type="protein sequence ID" value="XDJ00402.1"/>
    <property type="molecule type" value="Genomic_DNA"/>
</dbReference>